<dbReference type="EMBL" id="BLXT01005122">
    <property type="protein sequence ID" value="GFO20067.1"/>
    <property type="molecule type" value="Genomic_DNA"/>
</dbReference>
<evidence type="ECO:0000256" key="1">
    <source>
        <dbReference type="SAM" id="Phobius"/>
    </source>
</evidence>
<feature type="signal peptide" evidence="2">
    <location>
        <begin position="1"/>
        <end position="25"/>
    </location>
</feature>
<feature type="transmembrane region" description="Helical" evidence="1">
    <location>
        <begin position="53"/>
        <end position="75"/>
    </location>
</feature>
<organism evidence="3 4">
    <name type="scientific">Plakobranchus ocellatus</name>
    <dbReference type="NCBI Taxonomy" id="259542"/>
    <lineage>
        <taxon>Eukaryota</taxon>
        <taxon>Metazoa</taxon>
        <taxon>Spiralia</taxon>
        <taxon>Lophotrochozoa</taxon>
        <taxon>Mollusca</taxon>
        <taxon>Gastropoda</taxon>
        <taxon>Heterobranchia</taxon>
        <taxon>Euthyneura</taxon>
        <taxon>Panpulmonata</taxon>
        <taxon>Sacoglossa</taxon>
        <taxon>Placobranchoidea</taxon>
        <taxon>Plakobranchidae</taxon>
        <taxon>Plakobranchus</taxon>
    </lineage>
</organism>
<gene>
    <name evidence="3" type="ORF">PoB_004657200</name>
</gene>
<proteinExistence type="predicted"/>
<keyword evidence="4" id="KW-1185">Reference proteome</keyword>
<accession>A0AAV4BL05</accession>
<evidence type="ECO:0000256" key="2">
    <source>
        <dbReference type="SAM" id="SignalP"/>
    </source>
</evidence>
<keyword evidence="1" id="KW-0812">Transmembrane</keyword>
<evidence type="ECO:0000313" key="3">
    <source>
        <dbReference type="EMBL" id="GFO20067.1"/>
    </source>
</evidence>
<comment type="caution">
    <text evidence="3">The sequence shown here is derived from an EMBL/GenBank/DDBJ whole genome shotgun (WGS) entry which is preliminary data.</text>
</comment>
<name>A0AAV4BL05_9GAST</name>
<protein>
    <submittedName>
        <fullName evidence="3">Uncharacterized protein</fullName>
    </submittedName>
</protein>
<reference evidence="3 4" key="1">
    <citation type="journal article" date="2021" name="Elife">
        <title>Chloroplast acquisition without the gene transfer in kleptoplastic sea slugs, Plakobranchus ocellatus.</title>
        <authorList>
            <person name="Maeda T."/>
            <person name="Takahashi S."/>
            <person name="Yoshida T."/>
            <person name="Shimamura S."/>
            <person name="Takaki Y."/>
            <person name="Nagai Y."/>
            <person name="Toyoda A."/>
            <person name="Suzuki Y."/>
            <person name="Arimoto A."/>
            <person name="Ishii H."/>
            <person name="Satoh N."/>
            <person name="Nishiyama T."/>
            <person name="Hasebe M."/>
            <person name="Maruyama T."/>
            <person name="Minagawa J."/>
            <person name="Obokata J."/>
            <person name="Shigenobu S."/>
        </authorList>
    </citation>
    <scope>NUCLEOTIDE SEQUENCE [LARGE SCALE GENOMIC DNA]</scope>
</reference>
<dbReference type="AlphaFoldDB" id="A0AAV4BL05"/>
<sequence>MTFHFILTGLAIAAVYASLVHQTEAGWQDRFNVNDVIKKNPGVQKLLDGPLGFIINTIVDIVLLLVDTILGGTFVPINRFKKLENEVHGLEAILNGNGMKTPF</sequence>
<dbReference type="Proteomes" id="UP000735302">
    <property type="component" value="Unassembled WGS sequence"/>
</dbReference>
<keyword evidence="1" id="KW-1133">Transmembrane helix</keyword>
<feature type="chain" id="PRO_5043506493" evidence="2">
    <location>
        <begin position="26"/>
        <end position="103"/>
    </location>
</feature>
<keyword evidence="2" id="KW-0732">Signal</keyword>
<keyword evidence="1" id="KW-0472">Membrane</keyword>
<evidence type="ECO:0000313" key="4">
    <source>
        <dbReference type="Proteomes" id="UP000735302"/>
    </source>
</evidence>